<organism evidence="1 2">
    <name type="scientific">Pristionchus pacificus</name>
    <name type="common">Parasitic nematode worm</name>
    <dbReference type="NCBI Taxonomy" id="54126"/>
    <lineage>
        <taxon>Eukaryota</taxon>
        <taxon>Metazoa</taxon>
        <taxon>Ecdysozoa</taxon>
        <taxon>Nematoda</taxon>
        <taxon>Chromadorea</taxon>
        <taxon>Rhabditida</taxon>
        <taxon>Rhabditina</taxon>
        <taxon>Diplogasteromorpha</taxon>
        <taxon>Diplogasteroidea</taxon>
        <taxon>Neodiplogasteridae</taxon>
        <taxon>Pristionchus</taxon>
    </lineage>
</organism>
<accession>A0A2A6D194</accession>
<dbReference type="PANTHER" id="PTHR31627:SF42">
    <property type="entry name" value="G_PROTEIN_RECEP_F1_2 DOMAIN-CONTAINING PROTEIN-RELATED"/>
    <property type="match status" value="1"/>
</dbReference>
<evidence type="ECO:0000313" key="2">
    <source>
        <dbReference type="Proteomes" id="UP000005239"/>
    </source>
</evidence>
<reference evidence="1" key="2">
    <citation type="submission" date="2022-06" db="UniProtKB">
        <authorList>
            <consortium name="EnsemblMetazoa"/>
        </authorList>
    </citation>
    <scope>IDENTIFICATION</scope>
    <source>
        <strain evidence="1">PS312</strain>
    </source>
</reference>
<sequence>MATGICAISNVLLNFGMRIVDVRTRWFWNRDILCNIDPCLSHYFAHCLILGKILNVLTRYTSICMPATERKAAKAIGTAGYILFFFTTVPMCGFAICRLRNNGLALTSSSRSIPKYERSLLIHATVLTGTHLLKAILQYLIPNTLSSFAEPVLLLLTSSLVRVELFPRFYGNRLRTHSTHLTTSANLPASTL</sequence>
<gene>
    <name evidence="1" type="primary">WBGene00283576</name>
</gene>
<evidence type="ECO:0000313" key="1">
    <source>
        <dbReference type="EnsemblMetazoa" id="PPA45207.1"/>
    </source>
</evidence>
<proteinExistence type="predicted"/>
<accession>A0A8R1Z7Z7</accession>
<dbReference type="EnsemblMetazoa" id="PPA45207.1">
    <property type="protein sequence ID" value="PPA45207.1"/>
    <property type="gene ID" value="WBGene00283576"/>
</dbReference>
<dbReference type="PANTHER" id="PTHR31627">
    <property type="entry name" value="SERPENTINE RECEPTOR CLASS GAMMA-RELATED"/>
    <property type="match status" value="1"/>
</dbReference>
<dbReference type="Proteomes" id="UP000005239">
    <property type="component" value="Unassembled WGS sequence"/>
</dbReference>
<keyword evidence="2" id="KW-1185">Reference proteome</keyword>
<protein>
    <submittedName>
        <fullName evidence="1">G protein-coupled receptor</fullName>
    </submittedName>
</protein>
<dbReference type="AlphaFoldDB" id="A0A2A6D194"/>
<name>A0A2A6D194_PRIPA</name>
<dbReference type="InterPro" id="IPR051119">
    <property type="entry name" value="Nematode_SR-like"/>
</dbReference>
<reference evidence="2" key="1">
    <citation type="journal article" date="2008" name="Nat. Genet.">
        <title>The Pristionchus pacificus genome provides a unique perspective on nematode lifestyle and parasitism.</title>
        <authorList>
            <person name="Dieterich C."/>
            <person name="Clifton S.W."/>
            <person name="Schuster L.N."/>
            <person name="Chinwalla A."/>
            <person name="Delehaunty K."/>
            <person name="Dinkelacker I."/>
            <person name="Fulton L."/>
            <person name="Fulton R."/>
            <person name="Godfrey J."/>
            <person name="Minx P."/>
            <person name="Mitreva M."/>
            <person name="Roeseler W."/>
            <person name="Tian H."/>
            <person name="Witte H."/>
            <person name="Yang S.P."/>
            <person name="Wilson R.K."/>
            <person name="Sommer R.J."/>
        </authorList>
    </citation>
    <scope>NUCLEOTIDE SEQUENCE [LARGE SCALE GENOMIC DNA]</scope>
    <source>
        <strain evidence="2">PS312</strain>
    </source>
</reference>